<organism evidence="11 12">
    <name type="scientific">Pseudosulfitobacter pseudonitzschiae</name>
    <dbReference type="NCBI Taxonomy" id="1402135"/>
    <lineage>
        <taxon>Bacteria</taxon>
        <taxon>Pseudomonadati</taxon>
        <taxon>Pseudomonadota</taxon>
        <taxon>Alphaproteobacteria</taxon>
        <taxon>Rhodobacterales</taxon>
        <taxon>Roseobacteraceae</taxon>
        <taxon>Pseudosulfitobacter</taxon>
    </lineage>
</organism>
<evidence type="ECO:0000256" key="3">
    <source>
        <dbReference type="ARBA" id="ARBA00022475"/>
    </source>
</evidence>
<evidence type="ECO:0000256" key="1">
    <source>
        <dbReference type="ARBA" id="ARBA00004429"/>
    </source>
</evidence>
<dbReference type="AlphaFoldDB" id="A0A9Q2NNS6"/>
<evidence type="ECO:0000313" key="11">
    <source>
        <dbReference type="EMBL" id="MBM2355445.1"/>
    </source>
</evidence>
<keyword evidence="6 9" id="KW-1133">Transmembrane helix</keyword>
<comment type="similarity">
    <text evidence="8 9">Belongs to the TRAP transporter small permease family.</text>
</comment>
<evidence type="ECO:0000256" key="5">
    <source>
        <dbReference type="ARBA" id="ARBA00022692"/>
    </source>
</evidence>
<dbReference type="GO" id="GO:0022857">
    <property type="term" value="F:transmembrane transporter activity"/>
    <property type="evidence" value="ECO:0007669"/>
    <property type="project" value="UniProtKB-UniRule"/>
</dbReference>
<feature type="domain" description="Tripartite ATP-independent periplasmic transporters DctQ component" evidence="10">
    <location>
        <begin position="24"/>
        <end position="150"/>
    </location>
</feature>
<keyword evidence="5 9" id="KW-0812">Transmembrane</keyword>
<accession>A0A9Q2NNS6</accession>
<feature type="transmembrane region" description="Helical" evidence="9">
    <location>
        <begin position="84"/>
        <end position="103"/>
    </location>
</feature>
<evidence type="ECO:0000256" key="6">
    <source>
        <dbReference type="ARBA" id="ARBA00022989"/>
    </source>
</evidence>
<evidence type="ECO:0000256" key="9">
    <source>
        <dbReference type="RuleBase" id="RU369079"/>
    </source>
</evidence>
<reference evidence="11" key="1">
    <citation type="submission" date="2021-01" db="EMBL/GenBank/DDBJ databases">
        <title>Diatom-associated Roseobacters Show Island Model of Population Structure.</title>
        <authorList>
            <person name="Qu L."/>
            <person name="Feng X."/>
            <person name="Chen Y."/>
            <person name="Li L."/>
            <person name="Wang X."/>
            <person name="Hu Z."/>
            <person name="Wang H."/>
            <person name="Luo H."/>
        </authorList>
    </citation>
    <scope>NUCLEOTIDE SEQUENCE</scope>
    <source>
        <strain evidence="11">SM26-45</strain>
    </source>
</reference>
<dbReference type="InterPro" id="IPR007387">
    <property type="entry name" value="TRAP_DctQ"/>
</dbReference>
<feature type="transmembrane region" description="Helical" evidence="9">
    <location>
        <begin position="12"/>
        <end position="34"/>
    </location>
</feature>
<comment type="subcellular location">
    <subcellularLocation>
        <location evidence="1 9">Cell inner membrane</location>
        <topology evidence="1 9">Multi-pass membrane protein</topology>
    </subcellularLocation>
</comment>
<sequence>MLRKSIRQLGTICGYLAGVFLAGIAVATFAQISARQFGIPIDTTELSGFFLAASTFLALAYTFVNGGHVRIELVSQFAPKRVRLAIEIWACAAAILIVGYATWHMTAFTIQTYTFGDLSPGLMAMPLWIPQSAVSFGLIVMLLSILEQFSVVLTGRRGDYEYNTDSTAE</sequence>
<evidence type="ECO:0000259" key="10">
    <source>
        <dbReference type="Pfam" id="PF04290"/>
    </source>
</evidence>
<comment type="subunit">
    <text evidence="9">The complex comprises the extracytoplasmic solute receptor protein and the two transmembrane proteins.</text>
</comment>
<dbReference type="Proteomes" id="UP000809337">
    <property type="component" value="Unassembled WGS sequence"/>
</dbReference>
<keyword evidence="2 9" id="KW-0813">Transport</keyword>
<comment type="caution">
    <text evidence="11">The sequence shown here is derived from an EMBL/GenBank/DDBJ whole genome shotgun (WGS) entry which is preliminary data.</text>
</comment>
<dbReference type="InterPro" id="IPR055348">
    <property type="entry name" value="DctQ"/>
</dbReference>
<evidence type="ECO:0000256" key="8">
    <source>
        <dbReference type="ARBA" id="ARBA00038436"/>
    </source>
</evidence>
<dbReference type="PANTHER" id="PTHR35011:SF10">
    <property type="entry name" value="TRAP TRANSPORTER SMALL PERMEASE PROTEIN"/>
    <property type="match status" value="1"/>
</dbReference>
<keyword evidence="3" id="KW-1003">Cell membrane</keyword>
<evidence type="ECO:0000256" key="7">
    <source>
        <dbReference type="ARBA" id="ARBA00023136"/>
    </source>
</evidence>
<keyword evidence="7 9" id="KW-0472">Membrane</keyword>
<comment type="function">
    <text evidence="9">Part of the tripartite ATP-independent periplasmic (TRAP) transport system.</text>
</comment>
<proteinExistence type="inferred from homology"/>
<dbReference type="GO" id="GO:0005886">
    <property type="term" value="C:plasma membrane"/>
    <property type="evidence" value="ECO:0007669"/>
    <property type="project" value="UniProtKB-SubCell"/>
</dbReference>
<keyword evidence="4 9" id="KW-0997">Cell inner membrane</keyword>
<feature type="transmembrane region" description="Helical" evidence="9">
    <location>
        <begin position="123"/>
        <end position="146"/>
    </location>
</feature>
<feature type="transmembrane region" description="Helical" evidence="9">
    <location>
        <begin position="46"/>
        <end position="64"/>
    </location>
</feature>
<name>A0A9Q2NNS6_9RHOB</name>
<evidence type="ECO:0000313" key="12">
    <source>
        <dbReference type="Proteomes" id="UP000809337"/>
    </source>
</evidence>
<evidence type="ECO:0000256" key="2">
    <source>
        <dbReference type="ARBA" id="ARBA00022448"/>
    </source>
</evidence>
<dbReference type="RefSeq" id="WP_231034379.1">
    <property type="nucleotide sequence ID" value="NZ_JAJNGX010000007.1"/>
</dbReference>
<dbReference type="GO" id="GO:0015740">
    <property type="term" value="P:C4-dicarboxylate transport"/>
    <property type="evidence" value="ECO:0007669"/>
    <property type="project" value="TreeGrafter"/>
</dbReference>
<dbReference type="Pfam" id="PF04290">
    <property type="entry name" value="DctQ"/>
    <property type="match status" value="1"/>
</dbReference>
<protein>
    <recommendedName>
        <fullName evidence="9">TRAP transporter small permease protein</fullName>
    </recommendedName>
</protein>
<dbReference type="PANTHER" id="PTHR35011">
    <property type="entry name" value="2,3-DIKETO-L-GULONATE TRAP TRANSPORTER SMALL PERMEASE PROTEIN YIAM"/>
    <property type="match status" value="1"/>
</dbReference>
<evidence type="ECO:0000256" key="4">
    <source>
        <dbReference type="ARBA" id="ARBA00022519"/>
    </source>
</evidence>
<gene>
    <name evidence="11" type="ORF">JQX14_12915</name>
</gene>
<dbReference type="EMBL" id="JAFBWN010000007">
    <property type="protein sequence ID" value="MBM2355445.1"/>
    <property type="molecule type" value="Genomic_DNA"/>
</dbReference>